<reference evidence="1 2" key="1">
    <citation type="journal article" date="2022" name="Genome Biol. Evol.">
        <title>The Spruce Budworm Genome: Reconstructing the Evolutionary History of Antifreeze Proteins.</title>
        <authorList>
            <person name="Beliveau C."/>
            <person name="Gagne P."/>
            <person name="Picq S."/>
            <person name="Vernygora O."/>
            <person name="Keeling C.I."/>
            <person name="Pinkney K."/>
            <person name="Doucet D."/>
            <person name="Wen F."/>
            <person name="Johnston J.S."/>
            <person name="Maaroufi H."/>
            <person name="Boyle B."/>
            <person name="Laroche J."/>
            <person name="Dewar K."/>
            <person name="Juretic N."/>
            <person name="Blackburn G."/>
            <person name="Nisole A."/>
            <person name="Brunet B."/>
            <person name="Brandao M."/>
            <person name="Lumley L."/>
            <person name="Duan J."/>
            <person name="Quan G."/>
            <person name="Lucarotti C.J."/>
            <person name="Roe A.D."/>
            <person name="Sperling F.A.H."/>
            <person name="Levesque R.C."/>
            <person name="Cusson M."/>
        </authorList>
    </citation>
    <scope>NUCLEOTIDE SEQUENCE [LARGE SCALE GENOMIC DNA]</scope>
    <source>
        <strain evidence="1">Glfc:IPQL:Cfum</strain>
    </source>
</reference>
<proteinExistence type="predicted"/>
<evidence type="ECO:0000313" key="2">
    <source>
        <dbReference type="Proteomes" id="UP001064048"/>
    </source>
</evidence>
<gene>
    <name evidence="1" type="ORF">MSG28_000133</name>
</gene>
<protein>
    <submittedName>
        <fullName evidence="1">Uncharacterized protein</fullName>
    </submittedName>
</protein>
<organism evidence="1 2">
    <name type="scientific">Choristoneura fumiferana</name>
    <name type="common">Spruce budworm moth</name>
    <name type="synonym">Archips fumiferana</name>
    <dbReference type="NCBI Taxonomy" id="7141"/>
    <lineage>
        <taxon>Eukaryota</taxon>
        <taxon>Metazoa</taxon>
        <taxon>Ecdysozoa</taxon>
        <taxon>Arthropoda</taxon>
        <taxon>Hexapoda</taxon>
        <taxon>Insecta</taxon>
        <taxon>Pterygota</taxon>
        <taxon>Neoptera</taxon>
        <taxon>Endopterygota</taxon>
        <taxon>Lepidoptera</taxon>
        <taxon>Glossata</taxon>
        <taxon>Ditrysia</taxon>
        <taxon>Tortricoidea</taxon>
        <taxon>Tortricidae</taxon>
        <taxon>Tortricinae</taxon>
        <taxon>Choristoneura</taxon>
    </lineage>
</organism>
<name>A0ACC0JZE0_CHOFU</name>
<evidence type="ECO:0000313" key="1">
    <source>
        <dbReference type="EMBL" id="KAI8429498.1"/>
    </source>
</evidence>
<accession>A0ACC0JZE0</accession>
<keyword evidence="2" id="KW-1185">Reference proteome</keyword>
<comment type="caution">
    <text evidence="1">The sequence shown here is derived from an EMBL/GenBank/DDBJ whole genome shotgun (WGS) entry which is preliminary data.</text>
</comment>
<dbReference type="EMBL" id="CM046131">
    <property type="protein sequence ID" value="KAI8429498.1"/>
    <property type="molecule type" value="Genomic_DNA"/>
</dbReference>
<sequence length="1512" mass="172758">MEQIPPPKEVKILETAEDIQERREQVLNRYEDFKQEARAKREKLEDSRRFQYFKRDADELESWIQEKLQAASDESYKDPTNLQAKIQKHQAFEAEVAAHSNAIVVLDNTGSEMIASNHFASETIRRRLDELHRLWELLLSRLAEKGMKLQQALVLVQFLRHCDEVMFWIHDKETFVCADEFGSDLEHVEVLQRKFDEFQKDMAAQEYRVTEVNQLAERLVLEGHPERETIVKRKDELNEAWQRLRQMALMRQERLFGAHEIQRFNRDADETIAWISEKDVVLGSDDYGRDLATVQTLQRKHEGVERDLAALEDKVSTLDGEAARLAAIHTDHAPAIHGKRDEITAAWQKLVQKAKERRSELESSHALHRFLADYRDLVSWVSDIRALIAADDLAKDVPGAEALLERHQEHKGEMDAREDVIRACATSGQALVDSGHRASSEVSAALEALERESGALQQLWEQRRVLYLQCMDLQLFYRDTEQADAWMHKQEAFLANEDVGDSLDSVEALLKKHEDFEKSLAAQEEKIKALDEFASKLIEGQHYAADDVAQRREMVGALDSYLDLDTWLKTNKLHTSTQLLERRAALLEKSNQRRELLEDAYKYQQYERDCDETKGWINEKLKFATDDSYLDPTNLNGKVQKHQNFEQELQANKPRVDEITAVGRDLLEQEHFAKPQIDSRLTELAGLWERLVAASELKGSKLQEASQQQQYNRAVEDIELWLSEVEGQLLSEDYGKSVAVSLTLVLFQDLTSVQNLQKKHALLEADVGSHAERIDAIRNQAEQFIEKGHFDADNIKAKRDGLVTRYTALDKPMAIRKRRLLDSLQAQQLFRDLDDEAAWIREKEPIIASTNRGRDLIGVQNLMKKHQAVMGEMAQHEARVEAVRAAGAALRDAGHFAADEIGARLQQLHQQWTQLQEKALQRKQDLEDSLQAQQYFADANEAESWMREKEPMANTHDYGKDEDSSEALLKKHEALLSDLEAFGNTIKSLREQANSCRQQESPVVDVSGKECVVALYDYAEKSPREVSMKRGDVLTLLNSNNKAVLLAAPPSPSPSLSTRRNLLVHVEHVVLQQERAHAHAALTHLPTTGFMTSTLRSRDWWKVEVNDRQGFVPAAYVKKIDAGLSSSQQNLADSSSIAARQNQIDSQYDNLLGLARERQNKLNETVKAYVLVREAAELATWIKDKEMHAQVQDVGEDLEQVEVMQKKFDDFQNDLRANEVRLAEMNEIAVQLMTVGQTEAALKIKTQMQELNSKWSSLQQLTSERAAQLGSAHEVQRFHRDVDETKDWIAEKEAALATDDLGKDLRSVQTLQRKHEGLERDLAALGDKIRSLDDTANRLMSTHGDSADATYSKQREINEAWQQLQARANARKEKLLDSYDLQRFLSDYRDLMAWINSMMALVSSDELANDVTGAEALLERHQVTAYYEYSHLAPDQHRLASSASPDRLTREVATRERRVDRSLPARLRCGALHLPFIPLTPPKVEAVLVGCRVALMSCDLNAYMCSRLIGWR</sequence>
<dbReference type="Proteomes" id="UP001064048">
    <property type="component" value="Chromosome Z"/>
</dbReference>